<comment type="function">
    <text evidence="1">Intake of glucose and galactose.</text>
</comment>
<keyword evidence="4" id="KW-1003">Cell membrane</keyword>
<name>A0AA37WHW5_9ALTE</name>
<feature type="transmembrane region" description="Helical" evidence="8">
    <location>
        <begin position="292"/>
        <end position="311"/>
    </location>
</feature>
<feature type="transmembrane region" description="Helical" evidence="8">
    <location>
        <begin position="398"/>
        <end position="414"/>
    </location>
</feature>
<feature type="transmembrane region" description="Helical" evidence="8">
    <location>
        <begin position="140"/>
        <end position="165"/>
    </location>
</feature>
<dbReference type="SUPFAM" id="SSF103473">
    <property type="entry name" value="MFS general substrate transporter"/>
    <property type="match status" value="1"/>
</dbReference>
<dbReference type="Proteomes" id="UP001156601">
    <property type="component" value="Unassembled WGS sequence"/>
</dbReference>
<evidence type="ECO:0000256" key="8">
    <source>
        <dbReference type="SAM" id="Phobius"/>
    </source>
</evidence>
<dbReference type="GO" id="GO:0005354">
    <property type="term" value="F:galactose transmembrane transporter activity"/>
    <property type="evidence" value="ECO:0007669"/>
    <property type="project" value="InterPro"/>
</dbReference>
<feature type="transmembrane region" description="Helical" evidence="8">
    <location>
        <begin position="91"/>
        <end position="110"/>
    </location>
</feature>
<keyword evidence="10" id="KW-1185">Reference proteome</keyword>
<sequence length="424" mass="45269">MLPIIIIGVLFFIFGFITWLNGALIPFLQIVSDLNEFQALLIAFSFYIAYTVMALPMSWILEKTGYKLGIVYGLSLVGMGSFLFIPAAKTQIFAVFLFAQFTMGAGLTLLQTAANPYIVKLGPSESAAARIAVMGILNKLAGVLAPLAFTALVLAEFAGVNAASIAALPALERKIQITNMANNLIMPYFAMGLSLCCLALIMWRIQMPTTDDNAGADTNDKTTVWRHPQLIWGAISLFFYVGVEVIAGDTIGLYGSSLGLDNVTALTSYTMAAMVLGYFIGLAVIPRFVQQHTVLVLSAIVGVLLSVGIVLSSDTSTTVADVLWGWSNIPVLPNSVTLIALLGIANAMVWPAIWPLALADLGKHTAKGSALLIMGIAGGAILPLVYGGLAELTNPKQAYLFLLSGYLLIGWYGLKGYKLRIKAS</sequence>
<feature type="transmembrane region" description="Helical" evidence="8">
    <location>
        <begin position="68"/>
        <end position="85"/>
    </location>
</feature>
<feature type="transmembrane region" description="Helical" evidence="8">
    <location>
        <begin position="266"/>
        <end position="285"/>
    </location>
</feature>
<evidence type="ECO:0000256" key="5">
    <source>
        <dbReference type="ARBA" id="ARBA00022692"/>
    </source>
</evidence>
<evidence type="ECO:0000256" key="6">
    <source>
        <dbReference type="ARBA" id="ARBA00022989"/>
    </source>
</evidence>
<comment type="subcellular location">
    <subcellularLocation>
        <location evidence="2">Cell inner membrane</location>
        <topology evidence="2">Multi-pass membrane protein</topology>
    </subcellularLocation>
</comment>
<dbReference type="GO" id="GO:1904659">
    <property type="term" value="P:D-glucose transmembrane transport"/>
    <property type="evidence" value="ECO:0007669"/>
    <property type="project" value="InterPro"/>
</dbReference>
<dbReference type="InterPro" id="IPR036259">
    <property type="entry name" value="MFS_trans_sf"/>
</dbReference>
<feature type="transmembrane region" description="Helical" evidence="8">
    <location>
        <begin position="37"/>
        <end position="61"/>
    </location>
</feature>
<proteinExistence type="inferred from homology"/>
<dbReference type="RefSeq" id="WP_284216697.1">
    <property type="nucleotide sequence ID" value="NZ_BSOT01000005.1"/>
</dbReference>
<dbReference type="GO" id="GO:0005886">
    <property type="term" value="C:plasma membrane"/>
    <property type="evidence" value="ECO:0007669"/>
    <property type="project" value="UniProtKB-SubCell"/>
</dbReference>
<accession>A0AA37WHW5</accession>
<dbReference type="NCBIfam" id="TIGR01272">
    <property type="entry name" value="gluP"/>
    <property type="match status" value="1"/>
</dbReference>
<dbReference type="Gene3D" id="1.20.1250.20">
    <property type="entry name" value="MFS general substrate transporter like domains"/>
    <property type="match status" value="2"/>
</dbReference>
<dbReference type="EMBL" id="BSOT01000005">
    <property type="protein sequence ID" value="GLR70398.1"/>
    <property type="molecule type" value="Genomic_DNA"/>
</dbReference>
<evidence type="ECO:0000256" key="1">
    <source>
        <dbReference type="ARBA" id="ARBA00003321"/>
    </source>
</evidence>
<comment type="similarity">
    <text evidence="3">Belongs to the major facilitator superfamily. FHS transporter (TC 2.A.1.7) family.</text>
</comment>
<feature type="transmembrane region" description="Helical" evidence="8">
    <location>
        <begin position="331"/>
        <end position="357"/>
    </location>
</feature>
<feature type="transmembrane region" description="Helical" evidence="8">
    <location>
        <begin position="185"/>
        <end position="203"/>
    </location>
</feature>
<evidence type="ECO:0000313" key="9">
    <source>
        <dbReference type="EMBL" id="GLR70398.1"/>
    </source>
</evidence>
<feature type="transmembrane region" description="Helical" evidence="8">
    <location>
        <begin position="369"/>
        <end position="386"/>
    </location>
</feature>
<feature type="transmembrane region" description="Helical" evidence="8">
    <location>
        <begin position="7"/>
        <end position="31"/>
    </location>
</feature>
<reference evidence="9" key="2">
    <citation type="submission" date="2023-01" db="EMBL/GenBank/DDBJ databases">
        <title>Draft genome sequence of Agaribacter marinus strain NBRC 110023.</title>
        <authorList>
            <person name="Sun Q."/>
            <person name="Mori K."/>
        </authorList>
    </citation>
    <scope>NUCLEOTIDE SEQUENCE</scope>
    <source>
        <strain evidence="9">NBRC 110023</strain>
    </source>
</reference>
<evidence type="ECO:0000313" key="10">
    <source>
        <dbReference type="Proteomes" id="UP001156601"/>
    </source>
</evidence>
<protein>
    <submittedName>
        <fullName evidence="9">Glucose/galactose MFS transporter</fullName>
    </submittedName>
</protein>
<evidence type="ECO:0000256" key="2">
    <source>
        <dbReference type="ARBA" id="ARBA00004429"/>
    </source>
</evidence>
<dbReference type="AlphaFoldDB" id="A0AA37WHW5"/>
<dbReference type="CDD" id="cd17394">
    <property type="entry name" value="MFS_FucP_like"/>
    <property type="match status" value="1"/>
</dbReference>
<evidence type="ECO:0000256" key="3">
    <source>
        <dbReference type="ARBA" id="ARBA00009120"/>
    </source>
</evidence>
<keyword evidence="5 8" id="KW-0812">Transmembrane</keyword>
<reference evidence="9" key="1">
    <citation type="journal article" date="2014" name="Int. J. Syst. Evol. Microbiol.">
        <title>Complete genome sequence of Corynebacterium casei LMG S-19264T (=DSM 44701T), isolated from a smear-ripened cheese.</title>
        <authorList>
            <consortium name="US DOE Joint Genome Institute (JGI-PGF)"/>
            <person name="Walter F."/>
            <person name="Albersmeier A."/>
            <person name="Kalinowski J."/>
            <person name="Ruckert C."/>
        </authorList>
    </citation>
    <scope>NUCLEOTIDE SEQUENCE</scope>
    <source>
        <strain evidence="9">NBRC 110023</strain>
    </source>
</reference>
<dbReference type="PANTHER" id="PTHR43702">
    <property type="entry name" value="L-FUCOSE-PROTON SYMPORTER"/>
    <property type="match status" value="1"/>
</dbReference>
<evidence type="ECO:0000256" key="4">
    <source>
        <dbReference type="ARBA" id="ARBA00022475"/>
    </source>
</evidence>
<dbReference type="InterPro" id="IPR011701">
    <property type="entry name" value="MFS"/>
</dbReference>
<keyword evidence="7 8" id="KW-0472">Membrane</keyword>
<feature type="transmembrane region" description="Helical" evidence="8">
    <location>
        <begin position="230"/>
        <end position="254"/>
    </location>
</feature>
<comment type="caution">
    <text evidence="9">The sequence shown here is derived from an EMBL/GenBank/DDBJ whole genome shotgun (WGS) entry which is preliminary data.</text>
</comment>
<evidence type="ECO:0000256" key="7">
    <source>
        <dbReference type="ARBA" id="ARBA00023136"/>
    </source>
</evidence>
<keyword evidence="6 8" id="KW-1133">Transmembrane helix</keyword>
<dbReference type="PANTHER" id="PTHR43702:SF12">
    <property type="entry name" value="N-ACETYL GLUCOSAMINE TRANSPORTER NAGP"/>
    <property type="match status" value="1"/>
</dbReference>
<organism evidence="9 10">
    <name type="scientific">Agaribacter marinus</name>
    <dbReference type="NCBI Taxonomy" id="1431249"/>
    <lineage>
        <taxon>Bacteria</taxon>
        <taxon>Pseudomonadati</taxon>
        <taxon>Pseudomonadota</taxon>
        <taxon>Gammaproteobacteria</taxon>
        <taxon>Alteromonadales</taxon>
        <taxon>Alteromonadaceae</taxon>
        <taxon>Agaribacter</taxon>
    </lineage>
</organism>
<dbReference type="Pfam" id="PF07690">
    <property type="entry name" value="MFS_1"/>
    <property type="match status" value="1"/>
</dbReference>
<gene>
    <name evidence="9" type="primary">nagP</name>
    <name evidence="9" type="ORF">GCM10007852_13060</name>
</gene>
<dbReference type="InterPro" id="IPR050375">
    <property type="entry name" value="MFS_TsgA-like"/>
</dbReference>
<dbReference type="GO" id="GO:0055056">
    <property type="term" value="F:D-glucose transmembrane transporter activity"/>
    <property type="evidence" value="ECO:0007669"/>
    <property type="project" value="InterPro"/>
</dbReference>
<dbReference type="InterPro" id="IPR005964">
    <property type="entry name" value="Glc/Gal_transptr_bac"/>
</dbReference>